<evidence type="ECO:0000259" key="15">
    <source>
        <dbReference type="PROSITE" id="PS50146"/>
    </source>
</evidence>
<evidence type="ECO:0000256" key="4">
    <source>
        <dbReference type="ARBA" id="ARBA00022723"/>
    </source>
</evidence>
<feature type="domain" description="Phorbol-ester/DAG-type" evidence="14">
    <location>
        <begin position="68"/>
        <end position="118"/>
    </location>
</feature>
<dbReference type="GO" id="GO:0004143">
    <property type="term" value="F:ATP-dependent diacylglycerol kinase activity"/>
    <property type="evidence" value="ECO:0007669"/>
    <property type="project" value="UniProtKB-EC"/>
</dbReference>
<keyword evidence="8 12" id="KW-0418">Kinase</keyword>
<feature type="domain" description="DAGKc" evidence="15">
    <location>
        <begin position="691"/>
        <end position="829"/>
    </location>
</feature>
<comment type="similarity">
    <text evidence="2 12">Belongs to the eukaryotic diacylglycerol kinase family.</text>
</comment>
<keyword evidence="5" id="KW-0677">Repeat</keyword>
<dbReference type="PRINTS" id="PR00008">
    <property type="entry name" value="DAGPEDOMAIN"/>
</dbReference>
<dbReference type="WBParaSite" id="HDID_0000072301-mRNA-1">
    <property type="protein sequence ID" value="HDID_0000072301-mRNA-1"/>
    <property type="gene ID" value="HDID_0000072301"/>
</dbReference>
<sequence>MLTESLERLDLSNNGEAEESNARLKASPLIDTPSINEETIAQFNDDSEGVEDDMKSSSCRDTICAFSGHSFYRKSLSKPAYCHHCSEVIWGPLSTGFACDVCNFLAHEKCLRDIVTVCPAYAATQTLTPVAHCWSELSFFRRKFCNVCRTRLRDTPSVRCEVCEYYAHYDCKEFAVNDCKQGAAYRPQRNRNTISALHHWREGNLRSSTKCCLCKKLCASSECLTGYRCLWCGTAAHAGCSRKLPVECDFGPLRNIMLPPWAVSLPRPDIPSEYTVGVMRRPQSKSAHSPHVTHLARPPNSLPCSPLSYSDWRGDFDVMTRWWWWWWQRQLRRTVILSLPRQRLLRPIRTFYDCWSSSEDSKEESCRDSRGTRDSADRDGFDDYACALDGEYGLMSRSFRSFSFSKSMSAEKAMSQCLKAFYLVGNPKDYTLYEMNEKDGSEMKLDMDGDFRNQLRFDPKRPTLIFRRECPDDPFLSNIKVFSGDLIIDDTEQSIELQLDENTTAQQIVFKAVQTFQKMTISELDSSNLRLTMVSLNFCVSERILDPNDRPWDLLNTLRAESCRALQLTRFCLRFVVNAASSTNSSSPSSSFSYSVATTITPSTIVPLFVGNLKENLSQCMYERLLSRKLGDQLRWESIEVIYYESGCLVLNFATFELAEEAYEKLRNVYIMERPLVVLILPKIQPQFIPLGVQPLLVFVNIKSGGCQGIELMTAFRCLLNPFQVFNLDVGGPLPGLFCFRQVASYRLVVCGGDGTIGWTLSCLDSVGQDAACHSPPIALLPLGTGNDLARVLHWGGGYTSAEAPLRILKNIAAAEEVCLDRWTLVGRSDEEMKDEVKAALHIQTNSQNTTEDNSFMVIMNNYFGLGIDADLALDFHNARSENPSKFNSRLHNKSVYFKIGLRKMVNRSTCKDLQKKVVVEADGKVLDLPPLEGIVVLNILSWGGGANPWGPDKDETFVKPTHYDGLLEVVGICGVLHMGQIYSGLRSGIRLAQAAHLKIILKSELPIQVDGEPFVQPPGQLTVLRSALKATMLKRVSRGDSSKKNRIDERHKSPLALPTPLMSNMMAIPSSSRSTMSSSFAGFSDDERLQSTDGDADDEGDEIDINSSPYQ</sequence>
<keyword evidence="9" id="KW-0862">Zinc</keyword>
<evidence type="ECO:0000256" key="1">
    <source>
        <dbReference type="ARBA" id="ARBA00004370"/>
    </source>
</evidence>
<dbReference type="InterPro" id="IPR000756">
    <property type="entry name" value="Diacylglycerol_kin_accessory"/>
</dbReference>
<evidence type="ECO:0000256" key="2">
    <source>
        <dbReference type="ARBA" id="ARBA00009280"/>
    </source>
</evidence>
<feature type="compositionally biased region" description="Basic and acidic residues" evidence="13">
    <location>
        <begin position="1"/>
        <end position="10"/>
    </location>
</feature>
<dbReference type="SMART" id="SM00046">
    <property type="entry name" value="DAGKc"/>
    <property type="match status" value="1"/>
</dbReference>
<organism evidence="18">
    <name type="scientific">Hymenolepis diminuta</name>
    <name type="common">Rat tapeworm</name>
    <dbReference type="NCBI Taxonomy" id="6216"/>
    <lineage>
        <taxon>Eukaryota</taxon>
        <taxon>Metazoa</taxon>
        <taxon>Spiralia</taxon>
        <taxon>Lophotrochozoa</taxon>
        <taxon>Platyhelminthes</taxon>
        <taxon>Cestoda</taxon>
        <taxon>Eucestoda</taxon>
        <taxon>Cyclophyllidea</taxon>
        <taxon>Hymenolepididae</taxon>
        <taxon>Hymenolepis</taxon>
    </lineage>
</organism>
<dbReference type="FunFam" id="3.40.50.10330:FF:000011">
    <property type="entry name" value="Diacylglycerol kinase"/>
    <property type="match status" value="1"/>
</dbReference>
<feature type="region of interest" description="Disordered" evidence="13">
    <location>
        <begin position="1036"/>
        <end position="1112"/>
    </location>
</feature>
<evidence type="ECO:0000256" key="3">
    <source>
        <dbReference type="ARBA" id="ARBA00022679"/>
    </source>
</evidence>
<dbReference type="PANTHER" id="PTHR11255:SF54">
    <property type="entry name" value="DIACYLGLYCEROL KINASE THETA"/>
    <property type="match status" value="1"/>
</dbReference>
<dbReference type="PROSITE" id="PS50146">
    <property type="entry name" value="DAGK"/>
    <property type="match status" value="1"/>
</dbReference>
<dbReference type="InterPro" id="IPR056392">
    <property type="entry name" value="DGKtheta_RBD"/>
</dbReference>
<dbReference type="CDD" id="cd20803">
    <property type="entry name" value="C1_DGKtheta_typeV_rpt1"/>
    <property type="match status" value="1"/>
</dbReference>
<evidence type="ECO:0000256" key="6">
    <source>
        <dbReference type="ARBA" id="ARBA00022741"/>
    </source>
</evidence>
<dbReference type="InterPro" id="IPR020454">
    <property type="entry name" value="DAG/PE-bd"/>
</dbReference>
<dbReference type="GO" id="GO:0008270">
    <property type="term" value="F:zinc ion binding"/>
    <property type="evidence" value="ECO:0007669"/>
    <property type="project" value="UniProtKB-KW"/>
</dbReference>
<feature type="region of interest" description="Disordered" evidence="13">
    <location>
        <begin position="1"/>
        <end position="28"/>
    </location>
</feature>
<dbReference type="FunFam" id="2.60.200.40:FF:000004">
    <property type="entry name" value="Diacylglycerol kinase"/>
    <property type="match status" value="1"/>
</dbReference>
<keyword evidence="7" id="KW-0863">Zinc-finger</keyword>
<dbReference type="SUPFAM" id="SSF111331">
    <property type="entry name" value="NAD kinase/diacylglycerol kinase-like"/>
    <property type="match status" value="1"/>
</dbReference>
<accession>A0A158QBZ6</accession>
<feature type="compositionally biased region" description="Acidic residues" evidence="13">
    <location>
        <begin position="1095"/>
        <end position="1105"/>
    </location>
</feature>
<evidence type="ECO:0000259" key="14">
    <source>
        <dbReference type="PROSITE" id="PS50081"/>
    </source>
</evidence>
<dbReference type="AlphaFoldDB" id="A0A158QBZ6"/>
<comment type="catalytic activity">
    <reaction evidence="12">
        <text>a 1,2-diacyl-sn-glycerol + ATP = a 1,2-diacyl-sn-glycero-3-phosphate + ADP + H(+)</text>
        <dbReference type="Rhea" id="RHEA:10272"/>
        <dbReference type="ChEBI" id="CHEBI:15378"/>
        <dbReference type="ChEBI" id="CHEBI:17815"/>
        <dbReference type="ChEBI" id="CHEBI:30616"/>
        <dbReference type="ChEBI" id="CHEBI:58608"/>
        <dbReference type="ChEBI" id="CHEBI:456216"/>
        <dbReference type="EC" id="2.7.1.107"/>
    </reaction>
</comment>
<dbReference type="CDD" id="cd20804">
    <property type="entry name" value="C1_DGKtheta_typeV_rpt2"/>
    <property type="match status" value="1"/>
</dbReference>
<dbReference type="PROSITE" id="PS00479">
    <property type="entry name" value="ZF_DAG_PE_1"/>
    <property type="match status" value="2"/>
</dbReference>
<name>A0A158QBZ6_HYMDI</name>
<gene>
    <name evidence="16" type="ORF">HDID_LOCUS724</name>
</gene>
<keyword evidence="10 12" id="KW-0067">ATP-binding</keyword>
<dbReference type="Proteomes" id="UP000274504">
    <property type="component" value="Unassembled WGS sequence"/>
</dbReference>
<evidence type="ECO:0000256" key="8">
    <source>
        <dbReference type="ARBA" id="ARBA00022777"/>
    </source>
</evidence>
<dbReference type="STRING" id="6216.A0A158QBZ6"/>
<keyword evidence="6 12" id="KW-0547">Nucleotide-binding</keyword>
<dbReference type="CDD" id="cd20854">
    <property type="entry name" value="C1_DGKtheta_typeV_rpt3"/>
    <property type="match status" value="1"/>
</dbReference>
<evidence type="ECO:0000256" key="11">
    <source>
        <dbReference type="ARBA" id="ARBA00023136"/>
    </source>
</evidence>
<dbReference type="OrthoDB" id="242257at2759"/>
<dbReference type="Gene3D" id="3.30.60.20">
    <property type="match status" value="3"/>
</dbReference>
<evidence type="ECO:0000256" key="13">
    <source>
        <dbReference type="SAM" id="MobiDB-lite"/>
    </source>
</evidence>
<dbReference type="Pfam" id="PF24099">
    <property type="entry name" value="RBD_DGKtheta"/>
    <property type="match status" value="1"/>
</dbReference>
<dbReference type="InterPro" id="IPR002219">
    <property type="entry name" value="PKC_DAG/PE"/>
</dbReference>
<keyword evidence="3 12" id="KW-0808">Transferase</keyword>
<evidence type="ECO:0000313" key="17">
    <source>
        <dbReference type="Proteomes" id="UP000274504"/>
    </source>
</evidence>
<proteinExistence type="inferred from homology"/>
<dbReference type="Gene3D" id="2.60.200.40">
    <property type="match status" value="1"/>
</dbReference>
<dbReference type="InterPro" id="IPR037607">
    <property type="entry name" value="DGK"/>
</dbReference>
<dbReference type="SMART" id="SM00109">
    <property type="entry name" value="C1"/>
    <property type="match status" value="3"/>
</dbReference>
<reference evidence="18" key="1">
    <citation type="submission" date="2016-04" db="UniProtKB">
        <authorList>
            <consortium name="WormBaseParasite"/>
        </authorList>
    </citation>
    <scope>IDENTIFICATION</scope>
</reference>
<protein>
    <recommendedName>
        <fullName evidence="12">Diacylglycerol kinase</fullName>
        <shortName evidence="12">DAG kinase</shortName>
        <ecNumber evidence="12">2.7.1.107</ecNumber>
    </recommendedName>
</protein>
<dbReference type="Pfam" id="PF00130">
    <property type="entry name" value="C1_1"/>
    <property type="match status" value="3"/>
</dbReference>
<evidence type="ECO:0000256" key="7">
    <source>
        <dbReference type="ARBA" id="ARBA00022771"/>
    </source>
</evidence>
<feature type="compositionally biased region" description="Low complexity" evidence="13">
    <location>
        <begin position="1071"/>
        <end position="1080"/>
    </location>
</feature>
<dbReference type="InterPro" id="IPR001206">
    <property type="entry name" value="Diacylglycerol_kinase_cat_dom"/>
</dbReference>
<feature type="domain" description="Phorbol-ester/DAG-type" evidence="14">
    <location>
        <begin position="197"/>
        <end position="248"/>
    </location>
</feature>
<feature type="domain" description="Phorbol-ester/DAG-type" evidence="14">
    <location>
        <begin position="131"/>
        <end position="179"/>
    </location>
</feature>
<keyword evidence="11" id="KW-0472">Membrane</keyword>
<comment type="subcellular location">
    <subcellularLocation>
        <location evidence="1">Membrane</location>
    </subcellularLocation>
</comment>
<dbReference type="SMART" id="SM00045">
    <property type="entry name" value="DAGKa"/>
    <property type="match status" value="1"/>
</dbReference>
<evidence type="ECO:0000256" key="5">
    <source>
        <dbReference type="ARBA" id="ARBA00022737"/>
    </source>
</evidence>
<feature type="compositionally biased region" description="Basic and acidic residues" evidence="13">
    <location>
        <begin position="1038"/>
        <end position="1053"/>
    </location>
</feature>
<dbReference type="InterPro" id="IPR016064">
    <property type="entry name" value="NAD/diacylglycerol_kinase_sf"/>
</dbReference>
<dbReference type="PANTHER" id="PTHR11255">
    <property type="entry name" value="DIACYLGLYCEROL KINASE"/>
    <property type="match status" value="1"/>
</dbReference>
<evidence type="ECO:0000256" key="9">
    <source>
        <dbReference type="ARBA" id="ARBA00022833"/>
    </source>
</evidence>
<dbReference type="EMBL" id="UYSG01000103">
    <property type="protein sequence ID" value="VDL17655.1"/>
    <property type="molecule type" value="Genomic_DNA"/>
</dbReference>
<evidence type="ECO:0000256" key="12">
    <source>
        <dbReference type="RuleBase" id="RU361128"/>
    </source>
</evidence>
<dbReference type="Gene3D" id="3.40.50.10330">
    <property type="entry name" value="Probable inorganic polyphosphate/atp-NAD kinase, domain 1"/>
    <property type="match status" value="1"/>
</dbReference>
<dbReference type="GO" id="GO:0005524">
    <property type="term" value="F:ATP binding"/>
    <property type="evidence" value="ECO:0007669"/>
    <property type="project" value="UniProtKB-KW"/>
</dbReference>
<evidence type="ECO:0000256" key="10">
    <source>
        <dbReference type="ARBA" id="ARBA00022840"/>
    </source>
</evidence>
<dbReference type="InterPro" id="IPR046349">
    <property type="entry name" value="C1-like_sf"/>
</dbReference>
<evidence type="ECO:0000313" key="18">
    <source>
        <dbReference type="WBParaSite" id="HDID_0000072301-mRNA-1"/>
    </source>
</evidence>
<dbReference type="EC" id="2.7.1.107" evidence="12"/>
<dbReference type="GO" id="GO:0007200">
    <property type="term" value="P:phospholipase C-activating G protein-coupled receptor signaling pathway"/>
    <property type="evidence" value="ECO:0007669"/>
    <property type="project" value="InterPro"/>
</dbReference>
<dbReference type="GO" id="GO:0016020">
    <property type="term" value="C:membrane"/>
    <property type="evidence" value="ECO:0007669"/>
    <property type="project" value="UniProtKB-SubCell"/>
</dbReference>
<keyword evidence="4" id="KW-0479">Metal-binding</keyword>
<reference evidence="16 17" key="2">
    <citation type="submission" date="2018-11" db="EMBL/GenBank/DDBJ databases">
        <authorList>
            <consortium name="Pathogen Informatics"/>
        </authorList>
    </citation>
    <scope>NUCLEOTIDE SEQUENCE [LARGE SCALE GENOMIC DNA]</scope>
</reference>
<dbReference type="InterPro" id="IPR017438">
    <property type="entry name" value="ATP-NAD_kinase_N"/>
</dbReference>
<dbReference type="Pfam" id="PF00609">
    <property type="entry name" value="DAGK_acc"/>
    <property type="match status" value="1"/>
</dbReference>
<dbReference type="PROSITE" id="PS50081">
    <property type="entry name" value="ZF_DAG_PE_2"/>
    <property type="match status" value="3"/>
</dbReference>
<dbReference type="Pfam" id="PF00781">
    <property type="entry name" value="DAGK_cat"/>
    <property type="match status" value="1"/>
</dbReference>
<dbReference type="SUPFAM" id="SSF57889">
    <property type="entry name" value="Cysteine-rich domain"/>
    <property type="match status" value="3"/>
</dbReference>
<evidence type="ECO:0000313" key="16">
    <source>
        <dbReference type="EMBL" id="VDL17655.1"/>
    </source>
</evidence>